<organism evidence="12">
    <name type="scientific">Soboliphyme baturini</name>
    <dbReference type="NCBI Taxonomy" id="241478"/>
    <lineage>
        <taxon>Eukaryota</taxon>
        <taxon>Metazoa</taxon>
        <taxon>Ecdysozoa</taxon>
        <taxon>Nematoda</taxon>
        <taxon>Enoplea</taxon>
        <taxon>Dorylaimia</taxon>
        <taxon>Dioctophymatida</taxon>
        <taxon>Dioctophymatoidea</taxon>
        <taxon>Soboliphymatidae</taxon>
        <taxon>Soboliphyme</taxon>
    </lineage>
</organism>
<keyword evidence="3" id="KW-0698">rRNA processing</keyword>
<dbReference type="InterPro" id="IPR001680">
    <property type="entry name" value="WD40_rpt"/>
</dbReference>
<keyword evidence="2" id="KW-0690">Ribosome biogenesis</keyword>
<keyword evidence="11" id="KW-1185">Reference proteome</keyword>
<comment type="subcellular location">
    <subcellularLocation>
        <location evidence="1">Nucleus</location>
        <location evidence="1">Nucleolus</location>
    </subcellularLocation>
</comment>
<dbReference type="InterPro" id="IPR015943">
    <property type="entry name" value="WD40/YVTN_repeat-like_dom_sf"/>
</dbReference>
<dbReference type="GO" id="GO:0070545">
    <property type="term" value="C:PeBoW complex"/>
    <property type="evidence" value="ECO:0007669"/>
    <property type="project" value="TreeGrafter"/>
</dbReference>
<dbReference type="InterPro" id="IPR012953">
    <property type="entry name" value="BOP1_N_dom"/>
</dbReference>
<keyword evidence="5" id="KW-0677">Repeat</keyword>
<dbReference type="InterPro" id="IPR019775">
    <property type="entry name" value="WD40_repeat_CS"/>
</dbReference>
<evidence type="ECO:0000256" key="6">
    <source>
        <dbReference type="ARBA" id="ARBA00023242"/>
    </source>
</evidence>
<protein>
    <submittedName>
        <fullName evidence="12">WD_REPEATS_REGION domain-containing protein</fullName>
    </submittedName>
</protein>
<evidence type="ECO:0000256" key="2">
    <source>
        <dbReference type="ARBA" id="ARBA00022517"/>
    </source>
</evidence>
<dbReference type="GO" id="GO:0043021">
    <property type="term" value="F:ribonucleoprotein complex binding"/>
    <property type="evidence" value="ECO:0007669"/>
    <property type="project" value="TreeGrafter"/>
</dbReference>
<evidence type="ECO:0000313" key="12">
    <source>
        <dbReference type="WBParaSite" id="SBAD_0000294801-mRNA-1"/>
    </source>
</evidence>
<dbReference type="AlphaFoldDB" id="A0A183IGR8"/>
<dbReference type="PROSITE" id="PS00678">
    <property type="entry name" value="WD_REPEATS_1"/>
    <property type="match status" value="1"/>
</dbReference>
<dbReference type="SMART" id="SM01035">
    <property type="entry name" value="BOP1NT"/>
    <property type="match status" value="1"/>
</dbReference>
<gene>
    <name evidence="10" type="ORF">SBAD_LOCUS2813</name>
</gene>
<evidence type="ECO:0000313" key="11">
    <source>
        <dbReference type="Proteomes" id="UP000270296"/>
    </source>
</evidence>
<dbReference type="PROSITE" id="PS50082">
    <property type="entry name" value="WD_REPEATS_2"/>
    <property type="match status" value="1"/>
</dbReference>
<evidence type="ECO:0000256" key="4">
    <source>
        <dbReference type="ARBA" id="ARBA00022574"/>
    </source>
</evidence>
<evidence type="ECO:0000259" key="9">
    <source>
        <dbReference type="SMART" id="SM01035"/>
    </source>
</evidence>
<feature type="domain" description="BOP1 N-terminal" evidence="9">
    <location>
        <begin position="72"/>
        <end position="273"/>
    </location>
</feature>
<reference evidence="12" key="1">
    <citation type="submission" date="2016-06" db="UniProtKB">
        <authorList>
            <consortium name="WormBaseParasite"/>
        </authorList>
    </citation>
    <scope>IDENTIFICATION</scope>
</reference>
<feature type="repeat" description="WD" evidence="7">
    <location>
        <begin position="280"/>
        <end position="321"/>
    </location>
</feature>
<dbReference type="PANTHER" id="PTHR17605">
    <property type="entry name" value="RIBOSOME BIOGENESIS PROTEIN BOP1 BLOCK OF PROLIFERATION 1 PROTEIN"/>
    <property type="match status" value="1"/>
</dbReference>
<dbReference type="GO" id="GO:0000463">
    <property type="term" value="P:maturation of LSU-rRNA from tricistronic rRNA transcript (SSU-rRNA, 5.8S rRNA, LSU-rRNA)"/>
    <property type="evidence" value="ECO:0007669"/>
    <property type="project" value="TreeGrafter"/>
</dbReference>
<dbReference type="OrthoDB" id="5571054at2759"/>
<dbReference type="PANTHER" id="PTHR17605:SF0">
    <property type="entry name" value="RIBOSOME BIOGENESIS PROTEIN BOP1"/>
    <property type="match status" value="1"/>
</dbReference>
<dbReference type="PROSITE" id="PS50294">
    <property type="entry name" value="WD_REPEATS_REGION"/>
    <property type="match status" value="1"/>
</dbReference>
<feature type="compositionally biased region" description="Basic and acidic residues" evidence="8">
    <location>
        <begin position="12"/>
        <end position="23"/>
    </location>
</feature>
<dbReference type="InterPro" id="IPR036322">
    <property type="entry name" value="WD40_repeat_dom_sf"/>
</dbReference>
<dbReference type="SUPFAM" id="SSF50978">
    <property type="entry name" value="WD40 repeat-like"/>
    <property type="match status" value="1"/>
</dbReference>
<evidence type="ECO:0000256" key="3">
    <source>
        <dbReference type="ARBA" id="ARBA00022552"/>
    </source>
</evidence>
<accession>A0A183IGR8</accession>
<dbReference type="GO" id="GO:0030687">
    <property type="term" value="C:preribosome, large subunit precursor"/>
    <property type="evidence" value="ECO:0007669"/>
    <property type="project" value="TreeGrafter"/>
</dbReference>
<reference evidence="10 11" key="2">
    <citation type="submission" date="2018-11" db="EMBL/GenBank/DDBJ databases">
        <authorList>
            <consortium name="Pathogen Informatics"/>
        </authorList>
    </citation>
    <scope>NUCLEOTIDE SEQUENCE [LARGE SCALE GENOMIC DNA]</scope>
</reference>
<evidence type="ECO:0000256" key="1">
    <source>
        <dbReference type="ARBA" id="ARBA00004604"/>
    </source>
</evidence>
<dbReference type="SMART" id="SM00320">
    <property type="entry name" value="WD40"/>
    <property type="match status" value="5"/>
</dbReference>
<dbReference type="Pfam" id="PF08145">
    <property type="entry name" value="BOP1NT"/>
    <property type="match status" value="1"/>
</dbReference>
<keyword evidence="4 7" id="KW-0853">WD repeat</keyword>
<evidence type="ECO:0000313" key="10">
    <source>
        <dbReference type="EMBL" id="VDO99024.1"/>
    </source>
</evidence>
<proteinExistence type="predicted"/>
<evidence type="ECO:0000256" key="7">
    <source>
        <dbReference type="PROSITE-ProRule" id="PRU00221"/>
    </source>
</evidence>
<keyword evidence="6" id="KW-0539">Nucleus</keyword>
<dbReference type="Proteomes" id="UP000270296">
    <property type="component" value="Unassembled WGS sequence"/>
</dbReference>
<dbReference type="WBParaSite" id="SBAD_0000294801-mRNA-1">
    <property type="protein sequence ID" value="SBAD_0000294801-mRNA-1"/>
    <property type="gene ID" value="SBAD_0000294801"/>
</dbReference>
<dbReference type="EMBL" id="UZAM01007419">
    <property type="protein sequence ID" value="VDO99024.1"/>
    <property type="molecule type" value="Genomic_DNA"/>
</dbReference>
<dbReference type="Gene3D" id="2.130.10.10">
    <property type="entry name" value="YVTN repeat-like/Quinoprotein amine dehydrogenase"/>
    <property type="match status" value="2"/>
</dbReference>
<sequence length="555" mass="63050">MGVEEVNGAADVSKETPATRDTLDDASAVHRAKLDVANTGADQTFTPRWDYCDSSDEEDLRNTIGNVRIGWYDGFGHVGYDWSGKKILKPAQKSEIDKFLETLEDPNYCAITTLTMFYRRKVTDRQTGRDVVLNDHDVQVIRNISHGRFPVPGYNPYQVEKLAKAIQSGRIKPKVEKTTVKKHEFYDLWTGETQLTRNQQARMKMAIPAPKMHLPGHEESYNPPTEYLFTETEIEKWKKSEPEERKLDFIPLSVDPSDLLPKLPKASDLQPFPSEFILVYRGHTKMVRAVTVDPSGQFVASGSDDETVRIWEVVTGRCLRVFHVKGTINSMAWCPNVKLTLIVLAVFVRNVKQVTWHAKGDYFAAVMPDGGSSSVVVHQLSKLKFQVVNVSLFLRFYHRAFQYPFSKNKGFVQKIIFHPLRPYFFVATQRHIRIYNLVKQQMIKKLVANCKWISSMALHPKGKLIAVQCFHSAAVRSVAFHNRYPLFASVSDDGTATICHGMVYNDLMLNPLIVPVKVLRGHKVVNNFGILDCAFHPVQPWLFTCGADGTVRLYA</sequence>
<feature type="region of interest" description="Disordered" evidence="8">
    <location>
        <begin position="1"/>
        <end position="25"/>
    </location>
</feature>
<dbReference type="InterPro" id="IPR028598">
    <property type="entry name" value="BOP1/Erb1"/>
</dbReference>
<evidence type="ECO:0000256" key="8">
    <source>
        <dbReference type="SAM" id="MobiDB-lite"/>
    </source>
</evidence>
<name>A0A183IGR8_9BILA</name>
<evidence type="ECO:0000256" key="5">
    <source>
        <dbReference type="ARBA" id="ARBA00022737"/>
    </source>
</evidence>
<dbReference type="Pfam" id="PF00400">
    <property type="entry name" value="WD40"/>
    <property type="match status" value="3"/>
</dbReference>